<comment type="caution">
    <text evidence="9">The sequence shown here is derived from an EMBL/GenBank/DDBJ whole genome shotgun (WGS) entry which is preliminary data.</text>
</comment>
<evidence type="ECO:0000256" key="6">
    <source>
        <dbReference type="ARBA" id="ARBA00022833"/>
    </source>
</evidence>
<name>A0ABW0RRN3_9BURK</name>
<comment type="function">
    <text evidence="7">Thiolesterase that catalyzes the hydrolysis of S-D-lactoyl-glutathione to form glutathione and D-lactic acid.</text>
</comment>
<keyword evidence="4 7" id="KW-0479">Metal-binding</keyword>
<evidence type="ECO:0000313" key="9">
    <source>
        <dbReference type="EMBL" id="MFC5547241.1"/>
    </source>
</evidence>
<protein>
    <recommendedName>
        <fullName evidence="7">Hydroxyacylglutathione hydrolase</fullName>
        <ecNumber evidence="7">3.1.2.6</ecNumber>
    </recommendedName>
    <alternativeName>
        <fullName evidence="7">Glyoxalase II</fullName>
        <shortName evidence="7">Glx II</shortName>
    </alternativeName>
</protein>
<dbReference type="InterPro" id="IPR001279">
    <property type="entry name" value="Metallo-B-lactamas"/>
</dbReference>
<feature type="binding site" evidence="7">
    <location>
        <position position="66"/>
    </location>
    <ligand>
        <name>Zn(2+)</name>
        <dbReference type="ChEBI" id="CHEBI:29105"/>
        <label>2</label>
    </ligand>
</feature>
<dbReference type="InterPro" id="IPR017782">
    <property type="entry name" value="Hydroxyacylglutathione_Hdrlase"/>
</dbReference>
<dbReference type="EC" id="3.1.2.6" evidence="7"/>
<dbReference type="EMBL" id="JBHSMZ010000001">
    <property type="protein sequence ID" value="MFC5547241.1"/>
    <property type="molecule type" value="Genomic_DNA"/>
</dbReference>
<feature type="binding site" evidence="7">
    <location>
        <position position="64"/>
    </location>
    <ligand>
        <name>Zn(2+)</name>
        <dbReference type="ChEBI" id="CHEBI:29105"/>
        <label>1</label>
    </ligand>
</feature>
<evidence type="ECO:0000256" key="4">
    <source>
        <dbReference type="ARBA" id="ARBA00022723"/>
    </source>
</evidence>
<feature type="domain" description="Metallo-beta-lactamase" evidence="8">
    <location>
        <begin position="21"/>
        <end position="179"/>
    </location>
</feature>
<evidence type="ECO:0000256" key="5">
    <source>
        <dbReference type="ARBA" id="ARBA00022801"/>
    </source>
</evidence>
<evidence type="ECO:0000256" key="3">
    <source>
        <dbReference type="ARBA" id="ARBA00006759"/>
    </source>
</evidence>
<gene>
    <name evidence="7 9" type="primary">gloB</name>
    <name evidence="9" type="ORF">ACFPO9_01785</name>
</gene>
<dbReference type="PANTHER" id="PTHR43705">
    <property type="entry name" value="HYDROXYACYLGLUTATHIONE HYDROLASE"/>
    <property type="match status" value="1"/>
</dbReference>
<dbReference type="PIRSF" id="PIRSF005457">
    <property type="entry name" value="Glx"/>
    <property type="match status" value="1"/>
</dbReference>
<feature type="binding site" evidence="7">
    <location>
        <position position="120"/>
    </location>
    <ligand>
        <name>Zn(2+)</name>
        <dbReference type="ChEBI" id="CHEBI:29105"/>
        <label>1</label>
    </ligand>
</feature>
<dbReference type="CDD" id="cd07723">
    <property type="entry name" value="hydroxyacylglutathione_hydrolase_MBL-fold"/>
    <property type="match status" value="1"/>
</dbReference>
<dbReference type="SUPFAM" id="SSF56281">
    <property type="entry name" value="Metallo-hydrolase/oxidoreductase"/>
    <property type="match status" value="1"/>
</dbReference>
<dbReference type="Pfam" id="PF00753">
    <property type="entry name" value="Lactamase_B"/>
    <property type="match status" value="1"/>
</dbReference>
<comment type="cofactor">
    <cofactor evidence="7">
        <name>Zn(2+)</name>
        <dbReference type="ChEBI" id="CHEBI:29105"/>
    </cofactor>
    <text evidence="7">Binds 2 Zn(2+) ions per subunit.</text>
</comment>
<feature type="binding site" evidence="7">
    <location>
        <position position="141"/>
    </location>
    <ligand>
        <name>Zn(2+)</name>
        <dbReference type="ChEBI" id="CHEBI:29105"/>
        <label>2</label>
    </ligand>
</feature>
<reference evidence="10" key="1">
    <citation type="journal article" date="2019" name="Int. J. Syst. Evol. Microbiol.">
        <title>The Global Catalogue of Microorganisms (GCM) 10K type strain sequencing project: providing services to taxonomists for standard genome sequencing and annotation.</title>
        <authorList>
            <consortium name="The Broad Institute Genomics Platform"/>
            <consortium name="The Broad Institute Genome Sequencing Center for Infectious Disease"/>
            <person name="Wu L."/>
            <person name="Ma J."/>
        </authorList>
    </citation>
    <scope>NUCLEOTIDE SEQUENCE [LARGE SCALE GENOMIC DNA]</scope>
    <source>
        <strain evidence="10">CGMCC 4.5798</strain>
    </source>
</reference>
<sequence length="268" mass="28595">MTNSPSSANTLSVLTVPAFKDNYLWLIHDGIHAAAVDPGDGQPILDALRANGLTLTAILLTHHHADHIGGVPQLLSEYKVPVFGPRHDNIAAVTHPLGEGERVQVPGLALELSVLDVPGHTRGHIAYVRETPGEHWLFCGDTLFGAGCGRLFEGTPAQMAASLGKLAALPDDTLVYCAHEYTLSNLRFAEAVEPGNRALRMRLEADSKARGTNLPTIPSNIAIEKATNPFLRAGEPGIVDSLVAAGRLARGASKVEAFAALREWKNVF</sequence>
<evidence type="ECO:0000259" key="8">
    <source>
        <dbReference type="SMART" id="SM00849"/>
    </source>
</evidence>
<dbReference type="InterPro" id="IPR032282">
    <property type="entry name" value="HAGH_C"/>
</dbReference>
<comment type="pathway">
    <text evidence="2 7">Secondary metabolite metabolism; methylglyoxal degradation; (R)-lactate from methylglyoxal: step 2/2.</text>
</comment>
<feature type="binding site" evidence="7">
    <location>
        <position position="67"/>
    </location>
    <ligand>
        <name>Zn(2+)</name>
        <dbReference type="ChEBI" id="CHEBI:29105"/>
        <label>2</label>
    </ligand>
</feature>
<dbReference type="Proteomes" id="UP001596086">
    <property type="component" value="Unassembled WGS sequence"/>
</dbReference>
<dbReference type="InterPro" id="IPR035680">
    <property type="entry name" value="Clx_II_MBL"/>
</dbReference>
<feature type="binding site" evidence="7">
    <location>
        <position position="141"/>
    </location>
    <ligand>
        <name>Zn(2+)</name>
        <dbReference type="ChEBI" id="CHEBI:29105"/>
        <label>1</label>
    </ligand>
</feature>
<comment type="catalytic activity">
    <reaction evidence="1 7">
        <text>an S-(2-hydroxyacyl)glutathione + H2O = a 2-hydroxy carboxylate + glutathione + H(+)</text>
        <dbReference type="Rhea" id="RHEA:21864"/>
        <dbReference type="ChEBI" id="CHEBI:15377"/>
        <dbReference type="ChEBI" id="CHEBI:15378"/>
        <dbReference type="ChEBI" id="CHEBI:57925"/>
        <dbReference type="ChEBI" id="CHEBI:58896"/>
        <dbReference type="ChEBI" id="CHEBI:71261"/>
        <dbReference type="EC" id="3.1.2.6"/>
    </reaction>
</comment>
<dbReference type="InterPro" id="IPR050110">
    <property type="entry name" value="Glyoxalase_II_hydrolase"/>
</dbReference>
<dbReference type="Gene3D" id="3.60.15.10">
    <property type="entry name" value="Ribonuclease Z/Hydroxyacylglutathione hydrolase-like"/>
    <property type="match status" value="1"/>
</dbReference>
<dbReference type="SMART" id="SM00849">
    <property type="entry name" value="Lactamase_B"/>
    <property type="match status" value="1"/>
</dbReference>
<feature type="binding site" evidence="7">
    <location>
        <position position="62"/>
    </location>
    <ligand>
        <name>Zn(2+)</name>
        <dbReference type="ChEBI" id="CHEBI:29105"/>
        <label>1</label>
    </ligand>
</feature>
<evidence type="ECO:0000256" key="7">
    <source>
        <dbReference type="HAMAP-Rule" id="MF_01374"/>
    </source>
</evidence>
<keyword evidence="5 7" id="KW-0378">Hydrolase</keyword>
<evidence type="ECO:0000256" key="1">
    <source>
        <dbReference type="ARBA" id="ARBA00001623"/>
    </source>
</evidence>
<evidence type="ECO:0000256" key="2">
    <source>
        <dbReference type="ARBA" id="ARBA00004963"/>
    </source>
</evidence>
<dbReference type="HAMAP" id="MF_01374">
    <property type="entry name" value="Glyoxalase_2"/>
    <property type="match status" value="1"/>
</dbReference>
<accession>A0ABW0RRN3</accession>
<organism evidence="9 10">
    <name type="scientific">Massilia aerilata</name>
    <dbReference type="NCBI Taxonomy" id="453817"/>
    <lineage>
        <taxon>Bacteria</taxon>
        <taxon>Pseudomonadati</taxon>
        <taxon>Pseudomonadota</taxon>
        <taxon>Betaproteobacteria</taxon>
        <taxon>Burkholderiales</taxon>
        <taxon>Oxalobacteraceae</taxon>
        <taxon>Telluria group</taxon>
        <taxon>Massilia</taxon>
    </lineage>
</organism>
<keyword evidence="6 7" id="KW-0862">Zinc</keyword>
<comment type="similarity">
    <text evidence="3 7">Belongs to the metallo-beta-lactamase superfamily. Glyoxalase II family.</text>
</comment>
<dbReference type="NCBIfam" id="TIGR03413">
    <property type="entry name" value="GSH_gloB"/>
    <property type="match status" value="1"/>
</dbReference>
<dbReference type="PANTHER" id="PTHR43705:SF1">
    <property type="entry name" value="HYDROXYACYLGLUTATHIONE HYDROLASE GLOB"/>
    <property type="match status" value="1"/>
</dbReference>
<dbReference type="RefSeq" id="WP_379766149.1">
    <property type="nucleotide sequence ID" value="NZ_JBHSMZ010000001.1"/>
</dbReference>
<evidence type="ECO:0000313" key="10">
    <source>
        <dbReference type="Proteomes" id="UP001596086"/>
    </source>
</evidence>
<keyword evidence="10" id="KW-1185">Reference proteome</keyword>
<dbReference type="GO" id="GO:0004416">
    <property type="term" value="F:hydroxyacylglutathione hydrolase activity"/>
    <property type="evidence" value="ECO:0007669"/>
    <property type="project" value="UniProtKB-EC"/>
</dbReference>
<feature type="binding site" evidence="7">
    <location>
        <position position="179"/>
    </location>
    <ligand>
        <name>Zn(2+)</name>
        <dbReference type="ChEBI" id="CHEBI:29105"/>
        <label>2</label>
    </ligand>
</feature>
<proteinExistence type="inferred from homology"/>
<dbReference type="Pfam" id="PF16123">
    <property type="entry name" value="HAGH_C"/>
    <property type="match status" value="1"/>
</dbReference>
<dbReference type="InterPro" id="IPR036866">
    <property type="entry name" value="RibonucZ/Hydroxyglut_hydro"/>
</dbReference>
<comment type="subunit">
    <text evidence="7">Monomer.</text>
</comment>